<sequence>MCLKGCIRQHTEDEAWEDYITMWMPVVIRYMTISNDFYHHFLSIHKMQKIKIYSSFLSVWPEYTDRAMRQKVTSGIYRFPRLECMQAWVWVVFLPHIEEVELRLDDGMGWGFVAFLTRVLKEYPFMSFTVTATTNGPMVRGALEVIKFNIKSFACNEPAILSSLDGSAFEHIRIFTTRYIYPLFKLNVESAAMEMDPFSHGGWPANPSIRTLCLWYEKLRAPYEYDDQFLEIRRCFPNLSRISIKSFVDFSYGSMEFKGDFSSQLENLLRVVDQACRVANLLLTLLLYLPLPKQVRKVRQMLGKALKSKGAQRIENGLYVWKGSTIEVVVGKNNGVWYHDFNQ</sequence>
<accession>A0A1I7RIF8</accession>
<dbReference type="Proteomes" id="UP000659654">
    <property type="component" value="Unassembled WGS sequence"/>
</dbReference>
<dbReference type="Proteomes" id="UP000582659">
    <property type="component" value="Unassembled WGS sequence"/>
</dbReference>
<reference evidence="5" key="1">
    <citation type="submission" date="2016-11" db="UniProtKB">
        <authorList>
            <consortium name="WormBaseParasite"/>
        </authorList>
    </citation>
    <scope>IDENTIFICATION</scope>
</reference>
<evidence type="ECO:0000313" key="4">
    <source>
        <dbReference type="Proteomes" id="UP000659654"/>
    </source>
</evidence>
<evidence type="ECO:0000313" key="5">
    <source>
        <dbReference type="WBParaSite" id="BXY_0048900.1"/>
    </source>
</evidence>
<keyword evidence="4" id="KW-1185">Reference proteome</keyword>
<gene>
    <name evidence="1" type="ORF">BXYJ_LOCUS499</name>
</gene>
<dbReference type="EMBL" id="CAJFCV020000001">
    <property type="protein sequence ID" value="CAG9080807.1"/>
    <property type="molecule type" value="Genomic_DNA"/>
</dbReference>
<organism evidence="3 5">
    <name type="scientific">Bursaphelenchus xylophilus</name>
    <name type="common">Pinewood nematode worm</name>
    <name type="synonym">Aphelenchoides xylophilus</name>
    <dbReference type="NCBI Taxonomy" id="6326"/>
    <lineage>
        <taxon>Eukaryota</taxon>
        <taxon>Metazoa</taxon>
        <taxon>Ecdysozoa</taxon>
        <taxon>Nematoda</taxon>
        <taxon>Chromadorea</taxon>
        <taxon>Rhabditida</taxon>
        <taxon>Tylenchina</taxon>
        <taxon>Tylenchomorpha</taxon>
        <taxon>Aphelenchoidea</taxon>
        <taxon>Aphelenchoididae</taxon>
        <taxon>Bursaphelenchus</taxon>
    </lineage>
</organism>
<dbReference type="Proteomes" id="UP000095284">
    <property type="component" value="Unplaced"/>
</dbReference>
<protein>
    <submittedName>
        <fullName evidence="1">(pine wood nematode) hypothetical protein</fullName>
    </submittedName>
</protein>
<reference evidence="2" key="2">
    <citation type="submission" date="2020-08" db="EMBL/GenBank/DDBJ databases">
        <authorList>
            <person name="Kikuchi T."/>
        </authorList>
    </citation>
    <scope>NUCLEOTIDE SEQUENCE</scope>
    <source>
        <strain evidence="1">Ka4C1</strain>
    </source>
</reference>
<dbReference type="EMBL" id="CAJFDI010000001">
    <property type="protein sequence ID" value="CAD5208263.1"/>
    <property type="molecule type" value="Genomic_DNA"/>
</dbReference>
<evidence type="ECO:0000313" key="1">
    <source>
        <dbReference type="EMBL" id="CAD5208263.1"/>
    </source>
</evidence>
<proteinExistence type="predicted"/>
<dbReference type="WBParaSite" id="BXY_0048900.1">
    <property type="protein sequence ID" value="BXY_0048900.1"/>
    <property type="gene ID" value="BXY_0048900"/>
</dbReference>
<dbReference type="AlphaFoldDB" id="A0A1I7RIF8"/>
<name>A0A1I7RIF8_BURXY</name>
<evidence type="ECO:0000313" key="2">
    <source>
        <dbReference type="EMBL" id="CAG9080807.1"/>
    </source>
</evidence>
<evidence type="ECO:0000313" key="3">
    <source>
        <dbReference type="Proteomes" id="UP000095284"/>
    </source>
</evidence>